<comment type="caution">
    <text evidence="2">The sequence shown here is derived from an EMBL/GenBank/DDBJ whole genome shotgun (WGS) entry which is preliminary data.</text>
</comment>
<dbReference type="EMBL" id="VMNF01000005">
    <property type="protein sequence ID" value="TXC08806.1"/>
    <property type="molecule type" value="Genomic_DNA"/>
</dbReference>
<organism evidence="2 3">
    <name type="scientific">Fusarium oxysporum f. sp. cubense</name>
    <dbReference type="NCBI Taxonomy" id="61366"/>
    <lineage>
        <taxon>Eukaryota</taxon>
        <taxon>Fungi</taxon>
        <taxon>Dikarya</taxon>
        <taxon>Ascomycota</taxon>
        <taxon>Pezizomycotina</taxon>
        <taxon>Sordariomycetes</taxon>
        <taxon>Hypocreomycetidae</taxon>
        <taxon>Hypocreales</taxon>
        <taxon>Nectriaceae</taxon>
        <taxon>Fusarium</taxon>
        <taxon>Fusarium oxysporum species complex</taxon>
    </lineage>
</organism>
<evidence type="ECO:0000313" key="2">
    <source>
        <dbReference type="EMBL" id="TXC08806.1"/>
    </source>
</evidence>
<gene>
    <name evidence="2" type="ORF">FocTR4_00004145</name>
</gene>
<dbReference type="AlphaFoldDB" id="A0A5C6TDH1"/>
<evidence type="ECO:0000313" key="3">
    <source>
        <dbReference type="Proteomes" id="UP000321331"/>
    </source>
</evidence>
<accession>A0A5C6TDH1</accession>
<reference evidence="2 3" key="1">
    <citation type="submission" date="2019-07" db="EMBL/GenBank/DDBJ databases">
        <title>The First High-Quality Draft Genome Sequence of the Causal Agent of the Current Panama Disease Epidemic.</title>
        <authorList>
            <person name="Warmington R.J."/>
            <person name="Kay W."/>
            <person name="Jeffries A."/>
            <person name="Bebber D."/>
            <person name="Moore K."/>
            <person name="Studholme D.J."/>
        </authorList>
    </citation>
    <scope>NUCLEOTIDE SEQUENCE [LARGE SCALE GENOMIC DNA]</scope>
    <source>
        <strain evidence="2 3">TR4</strain>
    </source>
</reference>
<name>A0A5C6TDH1_FUSOC</name>
<evidence type="ECO:0000256" key="1">
    <source>
        <dbReference type="SAM" id="MobiDB-lite"/>
    </source>
</evidence>
<sequence>MAPRDVVVTKTTTAGNREHVQRLEAFYAHQICDWKSDVEYLSDSVVVDFHRRLNRAYTKIKAATDDSHIIASTTDQDTIEHALAIENLRVQIDISNSLRGIFETLHHRDAYSSHPKGKLELKRRYPTLTPRFGPDALPQRFFLETGQVDGIKRSAPGSDGKDAGGGKKPKTK</sequence>
<feature type="region of interest" description="Disordered" evidence="1">
    <location>
        <begin position="148"/>
        <end position="172"/>
    </location>
</feature>
<protein>
    <submittedName>
        <fullName evidence="2">Uncharacterized protein</fullName>
    </submittedName>
</protein>
<proteinExistence type="predicted"/>
<dbReference type="Proteomes" id="UP000321331">
    <property type="component" value="Unassembled WGS sequence"/>
</dbReference>